<proteinExistence type="predicted"/>
<keyword evidence="2" id="KW-1185">Reference proteome</keyword>
<reference evidence="1 2" key="1">
    <citation type="submission" date="2018-04" db="EMBL/GenBank/DDBJ databases">
        <title>The genome of golden apple snail Pomacea canaliculata provides insight into stress tolerance and invasive adaptation.</title>
        <authorList>
            <person name="Liu C."/>
            <person name="Liu B."/>
            <person name="Ren Y."/>
            <person name="Zhang Y."/>
            <person name="Wang H."/>
            <person name="Li S."/>
            <person name="Jiang F."/>
            <person name="Yin L."/>
            <person name="Zhang G."/>
            <person name="Qian W."/>
            <person name="Fan W."/>
        </authorList>
    </citation>
    <scope>NUCLEOTIDE SEQUENCE [LARGE SCALE GENOMIC DNA]</scope>
    <source>
        <strain evidence="1">SZHN2017</strain>
        <tissue evidence="1">Muscle</tissue>
    </source>
</reference>
<evidence type="ECO:0000313" key="2">
    <source>
        <dbReference type="Proteomes" id="UP000245119"/>
    </source>
</evidence>
<evidence type="ECO:0000313" key="1">
    <source>
        <dbReference type="EMBL" id="PVD20227.1"/>
    </source>
</evidence>
<dbReference type="AlphaFoldDB" id="A0A2T7NGB8"/>
<organism evidence="1 2">
    <name type="scientific">Pomacea canaliculata</name>
    <name type="common">Golden apple snail</name>
    <dbReference type="NCBI Taxonomy" id="400727"/>
    <lineage>
        <taxon>Eukaryota</taxon>
        <taxon>Metazoa</taxon>
        <taxon>Spiralia</taxon>
        <taxon>Lophotrochozoa</taxon>
        <taxon>Mollusca</taxon>
        <taxon>Gastropoda</taxon>
        <taxon>Caenogastropoda</taxon>
        <taxon>Architaenioglossa</taxon>
        <taxon>Ampullarioidea</taxon>
        <taxon>Ampullariidae</taxon>
        <taxon>Pomacea</taxon>
    </lineage>
</organism>
<dbReference type="EMBL" id="PZQS01000013">
    <property type="protein sequence ID" value="PVD20227.1"/>
    <property type="molecule type" value="Genomic_DNA"/>
</dbReference>
<comment type="caution">
    <text evidence="1">The sequence shown here is derived from an EMBL/GenBank/DDBJ whole genome shotgun (WGS) entry which is preliminary data.</text>
</comment>
<protein>
    <submittedName>
        <fullName evidence="1">Uncharacterized protein</fullName>
    </submittedName>
</protein>
<dbReference type="Proteomes" id="UP000245119">
    <property type="component" value="Linkage Group LG13"/>
</dbReference>
<accession>A0A2T7NGB8</accession>
<name>A0A2T7NGB8_POMCA</name>
<gene>
    <name evidence="1" type="ORF">C0Q70_20723</name>
</gene>
<sequence>MSQGVDLVTSLQGQVIATALVKKKPASRLSVYCQSVHVASILSTHVMNQILTIVFGETLSSPAVCRCMSVKICVTQRETTATVS</sequence>